<organism evidence="2 3">
    <name type="scientific">Ferrimonas sediminum</name>
    <dbReference type="NCBI Taxonomy" id="718193"/>
    <lineage>
        <taxon>Bacteria</taxon>
        <taxon>Pseudomonadati</taxon>
        <taxon>Pseudomonadota</taxon>
        <taxon>Gammaproteobacteria</taxon>
        <taxon>Alteromonadales</taxon>
        <taxon>Ferrimonadaceae</taxon>
        <taxon>Ferrimonas</taxon>
    </lineage>
</organism>
<dbReference type="Proteomes" id="UP000199527">
    <property type="component" value="Unassembled WGS sequence"/>
</dbReference>
<dbReference type="OrthoDB" id="1115105at2"/>
<accession>A0A1G8VJP3</accession>
<dbReference type="AlphaFoldDB" id="A0A1G8VJP3"/>
<name>A0A1G8VJP3_9GAMM</name>
<dbReference type="SUPFAM" id="SSF54427">
    <property type="entry name" value="NTF2-like"/>
    <property type="match status" value="1"/>
</dbReference>
<proteinExistence type="predicted"/>
<keyword evidence="3" id="KW-1185">Reference proteome</keyword>
<evidence type="ECO:0000313" key="3">
    <source>
        <dbReference type="Proteomes" id="UP000199527"/>
    </source>
</evidence>
<evidence type="ECO:0000259" key="1">
    <source>
        <dbReference type="Pfam" id="PF12680"/>
    </source>
</evidence>
<gene>
    <name evidence="2" type="ORF">SAMN04488540_11167</name>
</gene>
<dbReference type="Pfam" id="PF12680">
    <property type="entry name" value="SnoaL_2"/>
    <property type="match status" value="1"/>
</dbReference>
<evidence type="ECO:0000313" key="2">
    <source>
        <dbReference type="EMBL" id="SDJ66223.1"/>
    </source>
</evidence>
<protein>
    <submittedName>
        <fullName evidence="2">SnoaL-like domain-containing protein</fullName>
    </submittedName>
</protein>
<dbReference type="EMBL" id="FNEM01000011">
    <property type="protein sequence ID" value="SDJ66223.1"/>
    <property type="molecule type" value="Genomic_DNA"/>
</dbReference>
<dbReference type="RefSeq" id="WP_090365958.1">
    <property type="nucleotide sequence ID" value="NZ_FNEM01000011.1"/>
</dbReference>
<reference evidence="3" key="1">
    <citation type="submission" date="2016-10" db="EMBL/GenBank/DDBJ databases">
        <authorList>
            <person name="Varghese N."/>
            <person name="Submissions S."/>
        </authorList>
    </citation>
    <scope>NUCLEOTIDE SEQUENCE [LARGE SCALE GENOMIC DNA]</scope>
    <source>
        <strain evidence="3">DSM 23317</strain>
    </source>
</reference>
<feature type="domain" description="SnoaL-like" evidence="1">
    <location>
        <begin position="22"/>
        <end position="117"/>
    </location>
</feature>
<sequence length="152" mass="17574">MNSAVTPITDDTDASLVARFVALYQRLDYQSLSQLTSVYDDDIEFIDPLHRVRGLTQLTRYFSSLYQNLQHSSIEITDLLHGANEAALYWRMTLVHPRLNRGKTVLVEGHSHLKYSDRIYYHRDYFDAGQMLYEQLPLLGPVVKAVKRRAGQ</sequence>
<dbReference type="InterPro" id="IPR032710">
    <property type="entry name" value="NTF2-like_dom_sf"/>
</dbReference>
<dbReference type="Gene3D" id="3.10.450.50">
    <property type="match status" value="1"/>
</dbReference>
<dbReference type="InterPro" id="IPR037401">
    <property type="entry name" value="SnoaL-like"/>
</dbReference>